<proteinExistence type="predicted"/>
<reference evidence="2 3" key="1">
    <citation type="submission" date="2024-09" db="EMBL/GenBank/DDBJ databases">
        <authorList>
            <person name="Sun Q."/>
            <person name="Mori K."/>
        </authorList>
    </citation>
    <scope>NUCLEOTIDE SEQUENCE [LARGE SCALE GENOMIC DNA]</scope>
    <source>
        <strain evidence="2 3">TISTR 2452</strain>
    </source>
</reference>
<dbReference type="InterPro" id="IPR055259">
    <property type="entry name" value="YkvP/CgeB_Glyco_trans-like"/>
</dbReference>
<evidence type="ECO:0000313" key="3">
    <source>
        <dbReference type="Proteomes" id="UP001589747"/>
    </source>
</evidence>
<feature type="domain" description="Spore protein YkvP/CgeB glycosyl transferase-like" evidence="1">
    <location>
        <begin position="199"/>
        <end position="357"/>
    </location>
</feature>
<dbReference type="SUPFAM" id="SSF53756">
    <property type="entry name" value="UDP-Glycosyltransferase/glycogen phosphorylase"/>
    <property type="match status" value="1"/>
</dbReference>
<dbReference type="Proteomes" id="UP001589747">
    <property type="component" value="Unassembled WGS sequence"/>
</dbReference>
<keyword evidence="2" id="KW-0808">Transferase</keyword>
<dbReference type="EMBL" id="JBHMDO010000047">
    <property type="protein sequence ID" value="MFB9330233.1"/>
    <property type="molecule type" value="Genomic_DNA"/>
</dbReference>
<dbReference type="Pfam" id="PF13524">
    <property type="entry name" value="Glyco_trans_1_2"/>
    <property type="match status" value="1"/>
</dbReference>
<gene>
    <name evidence="2" type="ORF">ACFFSY_30175</name>
</gene>
<keyword evidence="2" id="KW-0328">Glycosyltransferase</keyword>
<organism evidence="2 3">
    <name type="scientific">Paenibacillus aurantiacus</name>
    <dbReference type="NCBI Taxonomy" id="1936118"/>
    <lineage>
        <taxon>Bacteria</taxon>
        <taxon>Bacillati</taxon>
        <taxon>Bacillota</taxon>
        <taxon>Bacilli</taxon>
        <taxon>Bacillales</taxon>
        <taxon>Paenibacillaceae</taxon>
        <taxon>Paenibacillus</taxon>
    </lineage>
</organism>
<comment type="caution">
    <text evidence="2">The sequence shown here is derived from an EMBL/GenBank/DDBJ whole genome shotgun (WGS) entry which is preliminary data.</text>
</comment>
<evidence type="ECO:0000313" key="2">
    <source>
        <dbReference type="EMBL" id="MFB9330233.1"/>
    </source>
</evidence>
<dbReference type="GO" id="GO:0016757">
    <property type="term" value="F:glycosyltransferase activity"/>
    <property type="evidence" value="ECO:0007669"/>
    <property type="project" value="UniProtKB-KW"/>
</dbReference>
<name>A0ABV5KYC5_9BACL</name>
<protein>
    <submittedName>
        <fullName evidence="2">Glycosyltransferase</fullName>
        <ecNumber evidence="2">2.4.-.-</ecNumber>
    </submittedName>
</protein>
<evidence type="ECO:0000259" key="1">
    <source>
        <dbReference type="Pfam" id="PF13524"/>
    </source>
</evidence>
<sequence length="364" mass="41214">MKSVRKHNAVAAKEGYTDGYKHGMRDGASEAVWRSIAQPLPVRRGVRVLFIPQGFDALDEGIASALQPLVGELYIAQATQIAEQAALIRPDWVLVLNGLHVFPEDHLAQIDAVRQLGIRTAIWFADDPYVSDDTIRIAPRYDAVLTHELSTIPVYQSIGCTNVQYMPLAVNVRRFKPLRVEAQYRSDVCFIGQAFWNRVEMFDALARELATKRVFIAGGMWERLTHYKLLKPMIRDGWLPVEESVKYYNGAKIVINMHRGANAGADNRNSMNLPGLSINPRTFEIAACGTLQLTDARADLGNHYRPGLEVETYASVQELADKLNYYLAHEDERRMIALRGLRRTLREHSFDIRLEQVARALGWQ</sequence>
<accession>A0ABV5KYC5</accession>
<dbReference type="RefSeq" id="WP_377501235.1">
    <property type="nucleotide sequence ID" value="NZ_JBHMDO010000047.1"/>
</dbReference>
<dbReference type="EC" id="2.4.-.-" evidence="2"/>
<keyword evidence="3" id="KW-1185">Reference proteome</keyword>